<evidence type="ECO:0000256" key="3">
    <source>
        <dbReference type="ARBA" id="ARBA00022525"/>
    </source>
</evidence>
<dbReference type="Pfam" id="PF03227">
    <property type="entry name" value="GILT"/>
    <property type="match status" value="1"/>
</dbReference>
<reference evidence="6" key="1">
    <citation type="submission" date="2017-07" db="EMBL/GenBank/DDBJ databases">
        <title>Taro Niue Genome Assembly and Annotation.</title>
        <authorList>
            <person name="Atibalentja N."/>
            <person name="Keating K."/>
            <person name="Fields C.J."/>
        </authorList>
    </citation>
    <scope>NUCLEOTIDE SEQUENCE</scope>
    <source>
        <strain evidence="6">Niue_2</strain>
        <tissue evidence="6">Leaf</tissue>
    </source>
</reference>
<comment type="similarity">
    <text evidence="2">Belongs to the GILT family.</text>
</comment>
<sequence length="369" mass="41311">REVVVRKRAEGINTPPSHVESCSSDTAGEARVRKQNISCCAPTQATTTLLCHRPRRRARRFLDPEREDGGGDLMACNRLLASFFLFSLGCFHLAALPSAAAAEKVRLELFYETLCPYCSRFIVGFLSSIFDDGLISIIDLNLVPYGNARVDANGTITCQHGTYECLLNTVEACAISAWPDVKEHFNFIYCVEQLVLEHRYGEWESCFKKTGLAAKPVLDCYTDGSGQEWKQAQEGSRLIGRQQALYLGRQTSTDMLRVPEVNEVKLRLETCLVATSGNYSKEELELKYSAETDALQPPHRYVPWVVVNGRPLYDDYETFEAEVCKAYKGDLPKACEGLLPMNAPQSKAKKPDRVCYAKDLVSYPLLSSF</sequence>
<dbReference type="PANTHER" id="PTHR13234">
    <property type="entry name" value="GAMMA-INTERFERON INDUCIBLE LYSOSOMAL THIOL REDUCTASE GILT"/>
    <property type="match status" value="1"/>
</dbReference>
<feature type="non-terminal residue" evidence="6">
    <location>
        <position position="369"/>
    </location>
</feature>
<dbReference type="OrthoDB" id="958254at2759"/>
<keyword evidence="4" id="KW-0732">Signal</keyword>
<keyword evidence="7" id="KW-1185">Reference proteome</keyword>
<gene>
    <name evidence="6" type="ORF">Taro_015972</name>
</gene>
<evidence type="ECO:0008006" key="8">
    <source>
        <dbReference type="Google" id="ProtNLM"/>
    </source>
</evidence>
<name>A0A843UNW6_COLES</name>
<proteinExistence type="inferred from homology"/>
<dbReference type="EMBL" id="NMUH01000697">
    <property type="protein sequence ID" value="MQL83480.1"/>
    <property type="molecule type" value="Genomic_DNA"/>
</dbReference>
<evidence type="ECO:0000256" key="1">
    <source>
        <dbReference type="ARBA" id="ARBA00004613"/>
    </source>
</evidence>
<organism evidence="6 7">
    <name type="scientific">Colocasia esculenta</name>
    <name type="common">Wild taro</name>
    <name type="synonym">Arum esculentum</name>
    <dbReference type="NCBI Taxonomy" id="4460"/>
    <lineage>
        <taxon>Eukaryota</taxon>
        <taxon>Viridiplantae</taxon>
        <taxon>Streptophyta</taxon>
        <taxon>Embryophyta</taxon>
        <taxon>Tracheophyta</taxon>
        <taxon>Spermatophyta</taxon>
        <taxon>Magnoliopsida</taxon>
        <taxon>Liliopsida</taxon>
        <taxon>Araceae</taxon>
        <taxon>Aroideae</taxon>
        <taxon>Colocasieae</taxon>
        <taxon>Colocasia</taxon>
    </lineage>
</organism>
<dbReference type="InterPro" id="IPR004911">
    <property type="entry name" value="Interferon-induced_GILT"/>
</dbReference>
<dbReference type="PANTHER" id="PTHR13234:SF8">
    <property type="entry name" value="GAMMA-INTERFERON-INDUCIBLE LYSOSOMAL THIOL REDUCTASE"/>
    <property type="match status" value="1"/>
</dbReference>
<keyword evidence="5" id="KW-0325">Glycoprotein</keyword>
<evidence type="ECO:0000256" key="5">
    <source>
        <dbReference type="ARBA" id="ARBA00023180"/>
    </source>
</evidence>
<dbReference type="AlphaFoldDB" id="A0A843UNW6"/>
<comment type="subcellular location">
    <subcellularLocation>
        <location evidence="1">Secreted</location>
    </subcellularLocation>
</comment>
<protein>
    <recommendedName>
        <fullName evidence="8">Gamma-interferon-inducible lysosomal thiol reductase</fullName>
    </recommendedName>
</protein>
<dbReference type="Proteomes" id="UP000652761">
    <property type="component" value="Unassembled WGS sequence"/>
</dbReference>
<evidence type="ECO:0000313" key="6">
    <source>
        <dbReference type="EMBL" id="MQL83480.1"/>
    </source>
</evidence>
<evidence type="ECO:0000313" key="7">
    <source>
        <dbReference type="Proteomes" id="UP000652761"/>
    </source>
</evidence>
<comment type="caution">
    <text evidence="6">The sequence shown here is derived from an EMBL/GenBank/DDBJ whole genome shotgun (WGS) entry which is preliminary data.</text>
</comment>
<dbReference type="GO" id="GO:0005576">
    <property type="term" value="C:extracellular region"/>
    <property type="evidence" value="ECO:0007669"/>
    <property type="project" value="UniProtKB-SubCell"/>
</dbReference>
<accession>A0A843UNW6</accession>
<keyword evidence="3" id="KW-0964">Secreted</keyword>
<evidence type="ECO:0000256" key="4">
    <source>
        <dbReference type="ARBA" id="ARBA00022729"/>
    </source>
</evidence>
<dbReference type="GO" id="GO:0016671">
    <property type="term" value="F:oxidoreductase activity, acting on a sulfur group of donors, disulfide as acceptor"/>
    <property type="evidence" value="ECO:0007669"/>
    <property type="project" value="InterPro"/>
</dbReference>
<evidence type="ECO:0000256" key="2">
    <source>
        <dbReference type="ARBA" id="ARBA00005679"/>
    </source>
</evidence>